<feature type="region of interest" description="Disordered" evidence="1">
    <location>
        <begin position="89"/>
        <end position="171"/>
    </location>
</feature>
<protein>
    <submittedName>
        <fullName evidence="2">Transposase</fullName>
    </submittedName>
</protein>
<dbReference type="RefSeq" id="WP_185947466.1">
    <property type="nucleotide sequence ID" value="NZ_JACMHY010000005.1"/>
</dbReference>
<name>A0A7X1I2C6_9ACTN</name>
<feature type="compositionally biased region" description="Basic residues" evidence="1">
    <location>
        <begin position="139"/>
        <end position="156"/>
    </location>
</feature>
<feature type="compositionally biased region" description="Basic and acidic residues" evidence="1">
    <location>
        <begin position="110"/>
        <end position="127"/>
    </location>
</feature>
<evidence type="ECO:0000313" key="2">
    <source>
        <dbReference type="EMBL" id="MBC2866373.1"/>
    </source>
</evidence>
<accession>A0A7X1I2C6</accession>
<feature type="region of interest" description="Disordered" evidence="1">
    <location>
        <begin position="225"/>
        <end position="248"/>
    </location>
</feature>
<sequence length="248" mass="27268">MAATISRARTCCADIPLRGHGSAVITRTDGHAVHLPAAALHDSQTVIAQRQVAAKSNEVPAFTPLLEKLDLSGVVVTAEAMVGFALAGRAGARPGRRSETLWSPATATRLRPESRRGSRSGQEEHRPQNGTSTPTHSAFSHRRRHRRKRPRLRGRHPPSGNGRGATPTVTQAWADNGYTTKAVELAAQIRIGLEIVQRDPTTRGFRVQPRRRVIERTLGRLMHHRRLARDHATHPQPVSSHDPTGRHQ</sequence>
<dbReference type="PANTHER" id="PTHR30007">
    <property type="entry name" value="PHP DOMAIN PROTEIN"/>
    <property type="match status" value="1"/>
</dbReference>
<organism evidence="2 3">
    <name type="scientific">Streptomyces mexicanus</name>
    <dbReference type="NCBI Taxonomy" id="178566"/>
    <lineage>
        <taxon>Bacteria</taxon>
        <taxon>Bacillati</taxon>
        <taxon>Actinomycetota</taxon>
        <taxon>Actinomycetes</taxon>
        <taxon>Kitasatosporales</taxon>
        <taxon>Streptomycetaceae</taxon>
        <taxon>Streptomyces</taxon>
    </lineage>
</organism>
<dbReference type="AlphaFoldDB" id="A0A7X1I2C6"/>
<gene>
    <name evidence="2" type="ORF">H1R13_15710</name>
</gene>
<proteinExistence type="predicted"/>
<reference evidence="2 3" key="1">
    <citation type="submission" date="2020-08" db="EMBL/GenBank/DDBJ databases">
        <title>Whole-Genome Sequence of French Clinical Streptomyces mexicanus Strain Q0842.</title>
        <authorList>
            <person name="Boxberger M."/>
            <person name="La Scola B."/>
        </authorList>
    </citation>
    <scope>NUCLEOTIDE SEQUENCE [LARGE SCALE GENOMIC DNA]</scope>
    <source>
        <strain evidence="2 3">Marseille-Q0842</strain>
    </source>
</reference>
<comment type="caution">
    <text evidence="2">The sequence shown here is derived from an EMBL/GenBank/DDBJ whole genome shotgun (WGS) entry which is preliminary data.</text>
</comment>
<dbReference type="PANTHER" id="PTHR30007:SF0">
    <property type="entry name" value="TRANSPOSASE"/>
    <property type="match status" value="1"/>
</dbReference>
<dbReference type="Proteomes" id="UP000517694">
    <property type="component" value="Unassembled WGS sequence"/>
</dbReference>
<evidence type="ECO:0000313" key="3">
    <source>
        <dbReference type="Proteomes" id="UP000517694"/>
    </source>
</evidence>
<dbReference type="EMBL" id="JACMHY010000005">
    <property type="protein sequence ID" value="MBC2866373.1"/>
    <property type="molecule type" value="Genomic_DNA"/>
</dbReference>
<evidence type="ECO:0000256" key="1">
    <source>
        <dbReference type="SAM" id="MobiDB-lite"/>
    </source>
</evidence>
<feature type="compositionally biased region" description="Polar residues" evidence="1">
    <location>
        <begin position="128"/>
        <end position="138"/>
    </location>
</feature>
<keyword evidence="3" id="KW-1185">Reference proteome</keyword>